<dbReference type="PANTHER" id="PTHR30292">
    <property type="entry name" value="UNCHARACTERIZED PROTEIN YBGL-RELATED"/>
    <property type="match status" value="1"/>
</dbReference>
<sequence length="270" mass="27939">MAPHPSTPPHNTPPHDAGAPARPRVTINSDLGEGIGLHRFGNDTALMELIDVANVACGYHAGDPDVMDETVRLAGEHGVAVGAHPGLPDVVGFGRRRMALTPGEVESIILYQTGALSAFLGKHGLPLNHIKPHGSLYGMLAGDEALMEAAAGVAQQYGVPFFGLAGTAHESVCAREGVDFVPELYVDLNYAADGGLIIQRRPETTDPAAAGDRVRRALGGQSVLAVDGTELEIAFASICVHSDAPNSPDVARAVRDEITRAGAGEPGAGT</sequence>
<dbReference type="InterPro" id="IPR011330">
    <property type="entry name" value="Glyco_hydro/deAcase_b/a-brl"/>
</dbReference>
<dbReference type="RefSeq" id="WP_373973502.1">
    <property type="nucleotide sequence ID" value="NZ_JBHDLJ010000022.1"/>
</dbReference>
<name>A0ABV4UVS6_9MICC</name>
<protein>
    <submittedName>
        <fullName evidence="2">5-oxoprolinase subunit PxpA</fullName>
        <ecNumber evidence="2">3.5.2.9</ecNumber>
    </submittedName>
</protein>
<dbReference type="PANTHER" id="PTHR30292:SF0">
    <property type="entry name" value="5-OXOPROLINASE SUBUNIT A"/>
    <property type="match status" value="1"/>
</dbReference>
<evidence type="ECO:0000313" key="3">
    <source>
        <dbReference type="Proteomes" id="UP001575652"/>
    </source>
</evidence>
<dbReference type="Gene3D" id="3.20.20.370">
    <property type="entry name" value="Glycoside hydrolase/deacetylase"/>
    <property type="match status" value="1"/>
</dbReference>
<proteinExistence type="predicted"/>
<accession>A0ABV4UVS6</accession>
<keyword evidence="2" id="KW-0378">Hydrolase</keyword>
<dbReference type="Pfam" id="PF03746">
    <property type="entry name" value="LamB_YcsF"/>
    <property type="match status" value="1"/>
</dbReference>
<dbReference type="EC" id="3.5.2.9" evidence="2"/>
<dbReference type="GO" id="GO:0017168">
    <property type="term" value="F:5-oxoprolinase (ATP-hydrolyzing) activity"/>
    <property type="evidence" value="ECO:0007669"/>
    <property type="project" value="UniProtKB-EC"/>
</dbReference>
<evidence type="ECO:0000313" key="2">
    <source>
        <dbReference type="EMBL" id="MFB0836318.1"/>
    </source>
</evidence>
<feature type="region of interest" description="Disordered" evidence="1">
    <location>
        <begin position="1"/>
        <end position="27"/>
    </location>
</feature>
<organism evidence="2 3">
    <name type="scientific">Arthrobacter halodurans</name>
    <dbReference type="NCBI Taxonomy" id="516699"/>
    <lineage>
        <taxon>Bacteria</taxon>
        <taxon>Bacillati</taxon>
        <taxon>Actinomycetota</taxon>
        <taxon>Actinomycetes</taxon>
        <taxon>Micrococcales</taxon>
        <taxon>Micrococcaceae</taxon>
        <taxon>Arthrobacter</taxon>
    </lineage>
</organism>
<dbReference type="SUPFAM" id="SSF88713">
    <property type="entry name" value="Glycoside hydrolase/deacetylase"/>
    <property type="match status" value="1"/>
</dbReference>
<dbReference type="InterPro" id="IPR005501">
    <property type="entry name" value="LamB/YcsF/PxpA-like"/>
</dbReference>
<gene>
    <name evidence="2" type="primary">pxpA</name>
    <name evidence="2" type="ORF">ACETWP_17140</name>
</gene>
<reference evidence="2 3" key="1">
    <citation type="submission" date="2024-09" db="EMBL/GenBank/DDBJ databases">
        <authorList>
            <person name="Salinas-Garcia M.A."/>
            <person name="Prieme A."/>
        </authorList>
    </citation>
    <scope>NUCLEOTIDE SEQUENCE [LARGE SCALE GENOMIC DNA]</scope>
    <source>
        <strain evidence="2 3">DSM 21081</strain>
    </source>
</reference>
<feature type="compositionally biased region" description="Pro residues" evidence="1">
    <location>
        <begin position="1"/>
        <end position="12"/>
    </location>
</feature>
<dbReference type="EMBL" id="JBHDLJ010000022">
    <property type="protein sequence ID" value="MFB0836318.1"/>
    <property type="molecule type" value="Genomic_DNA"/>
</dbReference>
<dbReference type="NCBIfam" id="NF003814">
    <property type="entry name" value="PRK05406.1-3"/>
    <property type="match status" value="1"/>
</dbReference>
<keyword evidence="3" id="KW-1185">Reference proteome</keyword>
<dbReference type="Proteomes" id="UP001575652">
    <property type="component" value="Unassembled WGS sequence"/>
</dbReference>
<comment type="caution">
    <text evidence="2">The sequence shown here is derived from an EMBL/GenBank/DDBJ whole genome shotgun (WGS) entry which is preliminary data.</text>
</comment>
<evidence type="ECO:0000256" key="1">
    <source>
        <dbReference type="SAM" id="MobiDB-lite"/>
    </source>
</evidence>